<protein>
    <submittedName>
        <fullName evidence="3">Uncharacterized protein</fullName>
    </submittedName>
</protein>
<keyword evidence="2" id="KW-1185">Reference proteome</keyword>
<feature type="region of interest" description="Disordered" evidence="1">
    <location>
        <begin position="1"/>
        <end position="31"/>
    </location>
</feature>
<evidence type="ECO:0000256" key="1">
    <source>
        <dbReference type="SAM" id="MobiDB-lite"/>
    </source>
</evidence>
<feature type="compositionally biased region" description="Low complexity" evidence="1">
    <location>
        <begin position="1"/>
        <end position="29"/>
    </location>
</feature>
<feature type="region of interest" description="Disordered" evidence="1">
    <location>
        <begin position="44"/>
        <end position="103"/>
    </location>
</feature>
<feature type="compositionally biased region" description="Polar residues" evidence="1">
    <location>
        <begin position="55"/>
        <end position="67"/>
    </location>
</feature>
<evidence type="ECO:0000313" key="3">
    <source>
        <dbReference type="RefSeq" id="XP_030982805.1"/>
    </source>
</evidence>
<accession>A0A6P8B6M1</accession>
<feature type="compositionally biased region" description="Polar residues" evidence="1">
    <location>
        <begin position="75"/>
        <end position="103"/>
    </location>
</feature>
<evidence type="ECO:0000313" key="2">
    <source>
        <dbReference type="Proteomes" id="UP000515153"/>
    </source>
</evidence>
<dbReference type="Proteomes" id="UP000515153">
    <property type="component" value="Chromosome I"/>
</dbReference>
<gene>
    <name evidence="3" type="ORF">PgNI_05282</name>
</gene>
<organism evidence="2 3">
    <name type="scientific">Pyricularia grisea</name>
    <name type="common">Crabgrass-specific blast fungus</name>
    <name type="synonym">Magnaporthe grisea</name>
    <dbReference type="NCBI Taxonomy" id="148305"/>
    <lineage>
        <taxon>Eukaryota</taxon>
        <taxon>Fungi</taxon>
        <taxon>Dikarya</taxon>
        <taxon>Ascomycota</taxon>
        <taxon>Pezizomycotina</taxon>
        <taxon>Sordariomycetes</taxon>
        <taxon>Sordariomycetidae</taxon>
        <taxon>Magnaporthales</taxon>
        <taxon>Pyriculariaceae</taxon>
        <taxon>Pyricularia</taxon>
    </lineage>
</organism>
<reference evidence="3" key="3">
    <citation type="submission" date="2025-08" db="UniProtKB">
        <authorList>
            <consortium name="RefSeq"/>
        </authorList>
    </citation>
    <scope>IDENTIFICATION</scope>
    <source>
        <strain evidence="3">NI907</strain>
    </source>
</reference>
<dbReference type="GeneID" id="41960225"/>
<dbReference type="KEGG" id="pgri:PgNI_05282"/>
<reference evidence="2 3" key="1">
    <citation type="journal article" date="2019" name="Mol. Biol. Evol.">
        <title>Blast fungal genomes show frequent chromosomal changes, gene gains and losses, and effector gene turnover.</title>
        <authorList>
            <person name="Gomez Luciano L.B."/>
            <person name="Jason Tsai I."/>
            <person name="Chuma I."/>
            <person name="Tosa Y."/>
            <person name="Chen Y.H."/>
            <person name="Li J.Y."/>
            <person name="Li M.Y."/>
            <person name="Jade Lu M.Y."/>
            <person name="Nakayashiki H."/>
            <person name="Li W.H."/>
        </authorList>
    </citation>
    <scope>NUCLEOTIDE SEQUENCE [LARGE SCALE GENOMIC DNA]</scope>
    <source>
        <strain evidence="2 3">NI907</strain>
    </source>
</reference>
<proteinExistence type="predicted"/>
<name>A0A6P8B6M1_PYRGI</name>
<sequence>MESCNTTTYTNNINNNNNNNNNTTTTNNTDITKQGLNRAMAIRKRASSDPMPSPLRSQTLDSVTPQPTARRRESTGNGQENTQKTTTSFSKPLWRQTRQGPSQCRMQTRAVKTLRTGCSPARQDRVVKKEPSRTARLPESMRVGRENSMFNLKVTRSPLRIPHSIVLADDSASFVRLLWARSPLEAMPGMMSGRC</sequence>
<reference evidence="3" key="2">
    <citation type="submission" date="2019-10" db="EMBL/GenBank/DDBJ databases">
        <authorList>
            <consortium name="NCBI Genome Project"/>
        </authorList>
    </citation>
    <scope>NUCLEOTIDE SEQUENCE</scope>
    <source>
        <strain evidence="3">NI907</strain>
    </source>
</reference>
<dbReference type="AlphaFoldDB" id="A0A6P8B6M1"/>
<dbReference type="RefSeq" id="XP_030982805.1">
    <property type="nucleotide sequence ID" value="XM_031125316.1"/>
</dbReference>